<dbReference type="InterPro" id="IPR050471">
    <property type="entry name" value="AB_hydrolase"/>
</dbReference>
<dbReference type="RefSeq" id="WP_189634512.1">
    <property type="nucleotide sequence ID" value="NZ_BMYQ01000009.1"/>
</dbReference>
<dbReference type="InterPro" id="IPR029058">
    <property type="entry name" value="AB_hydrolase_fold"/>
</dbReference>
<reference evidence="2" key="1">
    <citation type="journal article" date="2014" name="Int. J. Syst. Evol. Microbiol.">
        <title>Complete genome sequence of Corynebacterium casei LMG S-19264T (=DSM 44701T), isolated from a smear-ripened cheese.</title>
        <authorList>
            <consortium name="US DOE Joint Genome Institute (JGI-PGF)"/>
            <person name="Walter F."/>
            <person name="Albersmeier A."/>
            <person name="Kalinowski J."/>
            <person name="Ruckert C."/>
        </authorList>
    </citation>
    <scope>NUCLEOTIDE SEQUENCE</scope>
    <source>
        <strain evidence="2">KCTC 23714</strain>
    </source>
</reference>
<dbReference type="Pfam" id="PF12697">
    <property type="entry name" value="Abhydrolase_6"/>
    <property type="match status" value="1"/>
</dbReference>
<dbReference type="PANTHER" id="PTHR43433:SF5">
    <property type="entry name" value="AB HYDROLASE-1 DOMAIN-CONTAINING PROTEIN"/>
    <property type="match status" value="1"/>
</dbReference>
<comment type="caution">
    <text evidence="2">The sequence shown here is derived from an EMBL/GenBank/DDBJ whole genome shotgun (WGS) entry which is preliminary data.</text>
</comment>
<gene>
    <name evidence="2" type="ORF">GCM10011452_28090</name>
</gene>
<evidence type="ECO:0000259" key="1">
    <source>
        <dbReference type="Pfam" id="PF12697"/>
    </source>
</evidence>
<dbReference type="Proteomes" id="UP000628984">
    <property type="component" value="Unassembled WGS sequence"/>
</dbReference>
<name>A0A918MM82_9RHOB</name>
<evidence type="ECO:0000313" key="3">
    <source>
        <dbReference type="Proteomes" id="UP000628984"/>
    </source>
</evidence>
<dbReference type="SUPFAM" id="SSF53474">
    <property type="entry name" value="alpha/beta-Hydrolases"/>
    <property type="match status" value="1"/>
</dbReference>
<dbReference type="GO" id="GO:0016787">
    <property type="term" value="F:hydrolase activity"/>
    <property type="evidence" value="ECO:0007669"/>
    <property type="project" value="UniProtKB-KW"/>
</dbReference>
<organism evidence="2 3">
    <name type="scientific">Gemmobacter lanyuensis</name>
    <dbReference type="NCBI Taxonomy" id="1054497"/>
    <lineage>
        <taxon>Bacteria</taxon>
        <taxon>Pseudomonadati</taxon>
        <taxon>Pseudomonadota</taxon>
        <taxon>Alphaproteobacteria</taxon>
        <taxon>Rhodobacterales</taxon>
        <taxon>Paracoccaceae</taxon>
        <taxon>Gemmobacter</taxon>
    </lineage>
</organism>
<dbReference type="PANTHER" id="PTHR43433">
    <property type="entry name" value="HYDROLASE, ALPHA/BETA FOLD FAMILY PROTEIN"/>
    <property type="match status" value="1"/>
</dbReference>
<dbReference type="AlphaFoldDB" id="A0A918MM82"/>
<keyword evidence="3" id="KW-1185">Reference proteome</keyword>
<dbReference type="Gene3D" id="3.40.50.1820">
    <property type="entry name" value="alpha/beta hydrolase"/>
    <property type="match status" value="1"/>
</dbReference>
<sequence>MTPQFFTASDGTRLAYSDTGAGLPLLCLAGLTRTMADFDYVAPHLPPVRLIRMDYRGRGASQWTGAASYTVPQEGRDALELLDHLGINRAAVLGTSRGGLIAMALAAVAKERLLGVALNDIGPVIERDGLARIFDYLGRNPSSRTHESLAEALPRNMPGFANVSPDRWLEEARKHYVPGPRGLTITYDPTLRDAFLAAFEGPAFDAWPLFDALDGLPLALIRGANSDLLSEATAAEMGRRRRDMIFAEVPDRAHIPFLDEPEALAALTTWLGRMA</sequence>
<dbReference type="EMBL" id="BMYQ01000009">
    <property type="protein sequence ID" value="GGW37984.1"/>
    <property type="molecule type" value="Genomic_DNA"/>
</dbReference>
<reference evidence="2" key="2">
    <citation type="submission" date="2020-09" db="EMBL/GenBank/DDBJ databases">
        <authorList>
            <person name="Sun Q."/>
            <person name="Kim S."/>
        </authorList>
    </citation>
    <scope>NUCLEOTIDE SEQUENCE</scope>
    <source>
        <strain evidence="2">KCTC 23714</strain>
    </source>
</reference>
<accession>A0A918MM82</accession>
<proteinExistence type="predicted"/>
<dbReference type="InterPro" id="IPR000073">
    <property type="entry name" value="AB_hydrolase_1"/>
</dbReference>
<feature type="domain" description="AB hydrolase-1" evidence="1">
    <location>
        <begin position="26"/>
        <end position="266"/>
    </location>
</feature>
<protein>
    <submittedName>
        <fullName evidence="2">Hydrolase</fullName>
    </submittedName>
</protein>
<keyword evidence="2" id="KW-0378">Hydrolase</keyword>
<evidence type="ECO:0000313" key="2">
    <source>
        <dbReference type="EMBL" id="GGW37984.1"/>
    </source>
</evidence>